<keyword evidence="3" id="KW-0472">Membrane</keyword>
<name>A0A556QKK5_9BACT</name>
<sequence length="722" mass="72717">MARHAKHQPAEPRHHAHQSREKTKSGAKLWKIHSRQSTPRPPATASPLSHSKLVELRGLPRCPFRHPAPDYPQRSSVMRPSRFLPLALLPLAALSLRSQTTVTLDDQQTNSTAYDTSSPNSPLTFGIVTGSATQSGVLSGTGSVVKDGDGKLTLTATNTYSGGTVLNAGTLGLGADNALGSGTLTINGGTVRAEGAGRTLSNDVILNGDFTLGRYTNLSGAVILSGDITITSANPDSSPRANSTISGIISGAHALTFDEGANPIGDIILAGANTYSGATTLLSGTVWIADTGSIASSESVNIAAGATLRVFGFEQTLRNLSGAGSLVFGNQAITLTIDNDRDTTFAGSITNYGSIWKAGSGILTLTGTSNYTGGTVIDGGGGLILRDGGSMSAVFAQISASTVAVTGAGSTWSHSEEIALGDFASARDSILTVSDGALIRASKVVLGTYYGSTGTLNIGATATAPAAAGGVLDTDKITTGLDGTGTVQLNTTATAASPFHLTRDGTADGTGVLIKGNATVINTAGYNVLTAASTFTHGTIINGGTLAARGAFAGSSSLGTGQVTVNSGGTLAGNDLISGLTTVHTGGTLAPDAGGVLSFSNGLILHTDAILSYSLGSQINTLIVSGGTLTGPGSGAITVNLTDSGGFTAGTYTLIDATGATLSSIGATSFELGTVIAGYRYTFSQAGNQFLLTASAVPEPSTCALLAGMIILTFAVIRRRHR</sequence>
<protein>
    <recommendedName>
        <fullName evidence="6">PEP-CTERM sorting domain-containing protein</fullName>
    </recommendedName>
</protein>
<dbReference type="SUPFAM" id="SSF51126">
    <property type="entry name" value="Pectin lyase-like"/>
    <property type="match status" value="1"/>
</dbReference>
<evidence type="ECO:0000256" key="3">
    <source>
        <dbReference type="SAM" id="Phobius"/>
    </source>
</evidence>
<dbReference type="InterPro" id="IPR030895">
    <property type="entry name" value="T5SS_PEPC_rpt"/>
</dbReference>
<keyword evidence="1" id="KW-0732">Signal</keyword>
<dbReference type="OrthoDB" id="200454at2"/>
<accession>A0A556QKK5</accession>
<evidence type="ECO:0000313" key="4">
    <source>
        <dbReference type="EMBL" id="TSJ77168.1"/>
    </source>
</evidence>
<dbReference type="NCBIfam" id="TIGR02601">
    <property type="entry name" value="autotrns_rpt"/>
    <property type="match status" value="3"/>
</dbReference>
<feature type="compositionally biased region" description="Basic and acidic residues" evidence="2">
    <location>
        <begin position="8"/>
        <end position="24"/>
    </location>
</feature>
<gene>
    <name evidence="4" type="ORF">FPL22_13785</name>
</gene>
<dbReference type="Proteomes" id="UP000315648">
    <property type="component" value="Unassembled WGS sequence"/>
</dbReference>
<keyword evidence="3" id="KW-0812">Transmembrane</keyword>
<evidence type="ECO:0000256" key="2">
    <source>
        <dbReference type="SAM" id="MobiDB-lite"/>
    </source>
</evidence>
<comment type="caution">
    <text evidence="4">The sequence shown here is derived from an EMBL/GenBank/DDBJ whole genome shotgun (WGS) entry which is preliminary data.</text>
</comment>
<dbReference type="NCBIfam" id="TIGR04393">
    <property type="entry name" value="rpt_T5SS_PEPC"/>
    <property type="match status" value="1"/>
</dbReference>
<dbReference type="EMBL" id="VMBG01000002">
    <property type="protein sequence ID" value="TSJ77168.1"/>
    <property type="molecule type" value="Genomic_DNA"/>
</dbReference>
<dbReference type="InterPro" id="IPR011050">
    <property type="entry name" value="Pectin_lyase_fold/virulence"/>
</dbReference>
<evidence type="ECO:0000256" key="1">
    <source>
        <dbReference type="ARBA" id="ARBA00022729"/>
    </source>
</evidence>
<evidence type="ECO:0008006" key="6">
    <source>
        <dbReference type="Google" id="ProtNLM"/>
    </source>
</evidence>
<keyword evidence="5" id="KW-1185">Reference proteome</keyword>
<evidence type="ECO:0000313" key="5">
    <source>
        <dbReference type="Proteomes" id="UP000315648"/>
    </source>
</evidence>
<dbReference type="Pfam" id="PF12951">
    <property type="entry name" value="PATR"/>
    <property type="match status" value="4"/>
</dbReference>
<dbReference type="InterPro" id="IPR013425">
    <property type="entry name" value="Autotrns_rpt"/>
</dbReference>
<dbReference type="AlphaFoldDB" id="A0A556QKK5"/>
<proteinExistence type="predicted"/>
<feature type="transmembrane region" description="Helical" evidence="3">
    <location>
        <begin position="690"/>
        <end position="717"/>
    </location>
</feature>
<keyword evidence="3" id="KW-1133">Transmembrane helix</keyword>
<organism evidence="4 5">
    <name type="scientific">Rariglobus hedericola</name>
    <dbReference type="NCBI Taxonomy" id="2597822"/>
    <lineage>
        <taxon>Bacteria</taxon>
        <taxon>Pseudomonadati</taxon>
        <taxon>Verrucomicrobiota</taxon>
        <taxon>Opitutia</taxon>
        <taxon>Opitutales</taxon>
        <taxon>Opitutaceae</taxon>
        <taxon>Rariglobus</taxon>
    </lineage>
</organism>
<reference evidence="4 5" key="1">
    <citation type="submission" date="2019-07" db="EMBL/GenBank/DDBJ databases">
        <title>Description of 53C-WASEF.</title>
        <authorList>
            <person name="Pitt A."/>
            <person name="Hahn M.W."/>
        </authorList>
    </citation>
    <scope>NUCLEOTIDE SEQUENCE [LARGE SCALE GENOMIC DNA]</scope>
    <source>
        <strain evidence="4 5">53C-WASEF</strain>
    </source>
</reference>
<feature type="region of interest" description="Disordered" evidence="2">
    <location>
        <begin position="1"/>
        <end position="50"/>
    </location>
</feature>